<feature type="region of interest" description="Disordered" evidence="1">
    <location>
        <begin position="107"/>
        <end position="129"/>
    </location>
</feature>
<dbReference type="RefSeq" id="XP_007768433.1">
    <property type="nucleotide sequence ID" value="XM_007770243.1"/>
</dbReference>
<name>A0A5M3MP89_CONPW</name>
<dbReference type="KEGG" id="cput:CONPUDRAFT_165225"/>
<proteinExistence type="predicted"/>
<feature type="region of interest" description="Disordered" evidence="1">
    <location>
        <begin position="235"/>
        <end position="299"/>
    </location>
</feature>
<dbReference type="EMBL" id="JH711578">
    <property type="protein sequence ID" value="EIW80988.1"/>
    <property type="molecule type" value="Genomic_DNA"/>
</dbReference>
<reference evidence="3" key="1">
    <citation type="journal article" date="2012" name="Science">
        <title>The Paleozoic origin of enzymatic lignin decomposition reconstructed from 31 fungal genomes.</title>
        <authorList>
            <person name="Floudas D."/>
            <person name="Binder M."/>
            <person name="Riley R."/>
            <person name="Barry K."/>
            <person name="Blanchette R.A."/>
            <person name="Henrissat B."/>
            <person name="Martinez A.T."/>
            <person name="Otillar R."/>
            <person name="Spatafora J.W."/>
            <person name="Yadav J.S."/>
            <person name="Aerts A."/>
            <person name="Benoit I."/>
            <person name="Boyd A."/>
            <person name="Carlson A."/>
            <person name="Copeland A."/>
            <person name="Coutinho P.M."/>
            <person name="de Vries R.P."/>
            <person name="Ferreira P."/>
            <person name="Findley K."/>
            <person name="Foster B."/>
            <person name="Gaskell J."/>
            <person name="Glotzer D."/>
            <person name="Gorecki P."/>
            <person name="Heitman J."/>
            <person name="Hesse C."/>
            <person name="Hori C."/>
            <person name="Igarashi K."/>
            <person name="Jurgens J.A."/>
            <person name="Kallen N."/>
            <person name="Kersten P."/>
            <person name="Kohler A."/>
            <person name="Kuees U."/>
            <person name="Kumar T.K.A."/>
            <person name="Kuo A."/>
            <person name="LaButti K."/>
            <person name="Larrondo L.F."/>
            <person name="Lindquist E."/>
            <person name="Ling A."/>
            <person name="Lombard V."/>
            <person name="Lucas S."/>
            <person name="Lundell T."/>
            <person name="Martin R."/>
            <person name="McLaughlin D.J."/>
            <person name="Morgenstern I."/>
            <person name="Morin E."/>
            <person name="Murat C."/>
            <person name="Nagy L.G."/>
            <person name="Nolan M."/>
            <person name="Ohm R.A."/>
            <person name="Patyshakuliyeva A."/>
            <person name="Rokas A."/>
            <person name="Ruiz-Duenas F.J."/>
            <person name="Sabat G."/>
            <person name="Salamov A."/>
            <person name="Samejima M."/>
            <person name="Schmutz J."/>
            <person name="Slot J.C."/>
            <person name="St John F."/>
            <person name="Stenlid J."/>
            <person name="Sun H."/>
            <person name="Sun S."/>
            <person name="Syed K."/>
            <person name="Tsang A."/>
            <person name="Wiebenga A."/>
            <person name="Young D."/>
            <person name="Pisabarro A."/>
            <person name="Eastwood D.C."/>
            <person name="Martin F."/>
            <person name="Cullen D."/>
            <person name="Grigoriev I.V."/>
            <person name="Hibbett D.S."/>
        </authorList>
    </citation>
    <scope>NUCLEOTIDE SEQUENCE [LARGE SCALE GENOMIC DNA]</scope>
    <source>
        <strain evidence="3">RWD-64-598 SS2</strain>
    </source>
</reference>
<evidence type="ECO:0000256" key="1">
    <source>
        <dbReference type="SAM" id="MobiDB-lite"/>
    </source>
</evidence>
<comment type="caution">
    <text evidence="2">The sequence shown here is derived from an EMBL/GenBank/DDBJ whole genome shotgun (WGS) entry which is preliminary data.</text>
</comment>
<evidence type="ECO:0000313" key="2">
    <source>
        <dbReference type="EMBL" id="EIW80988.1"/>
    </source>
</evidence>
<keyword evidence="3" id="KW-1185">Reference proteome</keyword>
<evidence type="ECO:0000313" key="3">
    <source>
        <dbReference type="Proteomes" id="UP000053558"/>
    </source>
</evidence>
<dbReference type="GeneID" id="19205271"/>
<accession>A0A5M3MP89</accession>
<feature type="compositionally biased region" description="Low complexity" evidence="1">
    <location>
        <begin position="107"/>
        <end position="120"/>
    </location>
</feature>
<sequence length="422" mass="45887">MLPHGEDESHWSTRNVYKTRSLLFHSSLIPALSMATADYCNYPQHLDPLYAVLDSSFALEHWFNEFINKSALADGGERHFYDSAGNDACTMADPLAFTSFPSSPSSSSVSSLDESESATSLDDHNEDALNPVYEPFWDTTSYTCNVMSISGPDECSTDSNMESEADSASEVSIGAPFVLHETSPPAAPSTSKASDSLELLNSAPSTESIDFASSPARTMRRSAAIASRAVRELCQESDMDSDSDASEDEYVFTPSLSAGRKRGRSSGGRSIATPSPRKRARTTTSLSPPPPPCSPRRMSATRFRTLPSAAQYKSVKARNTQVEAFGDLIALPVPLTITVEKNKKLVVGCPVSGCNWKPNNPTRGLDATRHIATHFAHYSLVKPVCHGVKIENASKKVLASSMPVLYTDYKEQTHTMQFLMCL</sequence>
<dbReference type="AlphaFoldDB" id="A0A5M3MP89"/>
<organism evidence="2 3">
    <name type="scientific">Coniophora puteana (strain RWD-64-598)</name>
    <name type="common">Brown rot fungus</name>
    <dbReference type="NCBI Taxonomy" id="741705"/>
    <lineage>
        <taxon>Eukaryota</taxon>
        <taxon>Fungi</taxon>
        <taxon>Dikarya</taxon>
        <taxon>Basidiomycota</taxon>
        <taxon>Agaricomycotina</taxon>
        <taxon>Agaricomycetes</taxon>
        <taxon>Agaricomycetidae</taxon>
        <taxon>Boletales</taxon>
        <taxon>Coniophorineae</taxon>
        <taxon>Coniophoraceae</taxon>
        <taxon>Coniophora</taxon>
    </lineage>
</organism>
<gene>
    <name evidence="2" type="ORF">CONPUDRAFT_165225</name>
</gene>
<dbReference type="Proteomes" id="UP000053558">
    <property type="component" value="Unassembled WGS sequence"/>
</dbReference>
<protein>
    <submittedName>
        <fullName evidence="2">Uncharacterized protein</fullName>
    </submittedName>
</protein>
<feature type="compositionally biased region" description="Acidic residues" evidence="1">
    <location>
        <begin position="235"/>
        <end position="250"/>
    </location>
</feature>